<gene>
    <name evidence="5" type="ORF">QQS21_001493</name>
</gene>
<keyword evidence="2" id="KW-0808">Transferase</keyword>
<dbReference type="PANTHER" id="PTHR31544">
    <property type="entry name" value="AIG2-LIKE PROTEIN D"/>
    <property type="match status" value="1"/>
</dbReference>
<dbReference type="EMBL" id="JASWJB010000015">
    <property type="protein sequence ID" value="KAK2612555.1"/>
    <property type="molecule type" value="Genomic_DNA"/>
</dbReference>
<dbReference type="Gene3D" id="3.10.490.10">
    <property type="entry name" value="Gamma-glutamyl cyclotransferase-like"/>
    <property type="match status" value="1"/>
</dbReference>
<dbReference type="Pfam" id="PF06094">
    <property type="entry name" value="GGACT"/>
    <property type="match status" value="1"/>
</dbReference>
<dbReference type="InterPro" id="IPR013024">
    <property type="entry name" value="GGCT-like"/>
</dbReference>
<feature type="domain" description="Gamma-glutamylcyclotransferase AIG2-like" evidence="4">
    <location>
        <begin position="12"/>
        <end position="134"/>
    </location>
</feature>
<dbReference type="PANTHER" id="PTHR31544:SF2">
    <property type="entry name" value="AIG2-LIKE PROTEIN D"/>
    <property type="match status" value="1"/>
</dbReference>
<evidence type="ECO:0000313" key="6">
    <source>
        <dbReference type="Proteomes" id="UP001251528"/>
    </source>
</evidence>
<evidence type="ECO:0000256" key="3">
    <source>
        <dbReference type="ARBA" id="ARBA00030602"/>
    </source>
</evidence>
<proteinExistence type="inferred from homology"/>
<keyword evidence="6" id="KW-1185">Reference proteome</keyword>
<comment type="caution">
    <text evidence="5">The sequence shown here is derived from an EMBL/GenBank/DDBJ whole genome shotgun (WGS) entry which is preliminary data.</text>
</comment>
<evidence type="ECO:0000313" key="5">
    <source>
        <dbReference type="EMBL" id="KAK2612555.1"/>
    </source>
</evidence>
<dbReference type="CDD" id="cd06661">
    <property type="entry name" value="GGCT_like"/>
    <property type="match status" value="1"/>
</dbReference>
<accession>A0AAJ0G1W3</accession>
<reference evidence="5" key="1">
    <citation type="submission" date="2023-06" db="EMBL/GenBank/DDBJ databases">
        <title>Conoideocrella luteorostrata (Hypocreales: Clavicipitaceae), a potential biocontrol fungus for elongate hemlock scale in United States Christmas tree production areas.</title>
        <authorList>
            <person name="Barrett H."/>
            <person name="Lovett B."/>
            <person name="Macias A.M."/>
            <person name="Stajich J.E."/>
            <person name="Kasson M.T."/>
        </authorList>
    </citation>
    <scope>NUCLEOTIDE SEQUENCE</scope>
    <source>
        <strain evidence="5">ARSEF 14590</strain>
    </source>
</reference>
<evidence type="ECO:0000256" key="2">
    <source>
        <dbReference type="ARBA" id="ARBA00022679"/>
    </source>
</evidence>
<dbReference type="SUPFAM" id="SSF110857">
    <property type="entry name" value="Gamma-glutamyl cyclotransferase-like"/>
    <property type="match status" value="1"/>
</dbReference>
<name>A0AAJ0G1W3_9HYPO</name>
<protein>
    <recommendedName>
        <fullName evidence="3">Putative gamma-glutamylcyclotransferase</fullName>
    </recommendedName>
</protein>
<comment type="similarity">
    <text evidence="1">Belongs to the gamma-glutamylcyclotransferase family.</text>
</comment>
<dbReference type="InterPro" id="IPR045038">
    <property type="entry name" value="AIG2-like"/>
</dbReference>
<organism evidence="5 6">
    <name type="scientific">Conoideocrella luteorostrata</name>
    <dbReference type="NCBI Taxonomy" id="1105319"/>
    <lineage>
        <taxon>Eukaryota</taxon>
        <taxon>Fungi</taxon>
        <taxon>Dikarya</taxon>
        <taxon>Ascomycota</taxon>
        <taxon>Pezizomycotina</taxon>
        <taxon>Sordariomycetes</taxon>
        <taxon>Hypocreomycetidae</taxon>
        <taxon>Hypocreales</taxon>
        <taxon>Clavicipitaceae</taxon>
        <taxon>Conoideocrella</taxon>
    </lineage>
</organism>
<dbReference type="InterPro" id="IPR009288">
    <property type="entry name" value="AIG2-like_dom"/>
</dbReference>
<dbReference type="Proteomes" id="UP001251528">
    <property type="component" value="Unassembled WGS sequence"/>
</dbReference>
<dbReference type="AlphaFoldDB" id="A0AAJ0G1W3"/>
<dbReference type="GO" id="GO:0016740">
    <property type="term" value="F:transferase activity"/>
    <property type="evidence" value="ECO:0007669"/>
    <property type="project" value="UniProtKB-KW"/>
</dbReference>
<evidence type="ECO:0000259" key="4">
    <source>
        <dbReference type="Pfam" id="PF06094"/>
    </source>
</evidence>
<dbReference type="InterPro" id="IPR036568">
    <property type="entry name" value="GGCT-like_sf"/>
</dbReference>
<evidence type="ECO:0000256" key="1">
    <source>
        <dbReference type="ARBA" id="ARBA00008861"/>
    </source>
</evidence>
<sequence>MANEQSTGVCPVFLYGTLCVKEILAWVLTGEASNIEQIEAMIRPARVYGFARYKVNDRDYPGAIASKGSYIDGYLLTCRNASQRLNLAQFEQDLYEEDSTTAYIKGSDGQPQKEGVKADIYLWRETPDESLSRNAWDLQEFIDTRMEDWLGLIERM</sequence>